<accession>A0ACB8UPA3</accession>
<sequence length="580" mass="62174">MDMNHFIGRRFNLISKSDIRYVGTLHEINPEASTIALENVVSHGTEGRRGDLSEEIAPSTSVYEYIVFRGSDVKDINFADEQKGNEQTEPPQMPNDPAILGTSSRPGPPQSGGREPINRFSHQPRQAPPGFTQPPFPGYYHPYGQRFGPSGFPAGPGFSNVPYNTSQGWYPPPNQNLTQQPPQFPPPQMTVATSQLQQETQPPQVAQSGPISHELPKTTSELPVGEKPVNNAPRTPEAPISGPGMTNLKPNKAPEQAVKKPQSVPHPPSLNTASHQSATASSAVAIPKSMAPPPSGLKVERVVPAIPISTTAVTRPPVPLAGKSPVSAGTSQNSRTTPSTMQEATRAATAAVAAAMAKLPQPSSGENRLQAAEAAVESVTKKVSDMKPFDNERPIHGGQQYSRGGRGYRGAYHPPHPKKIEVPTVDFDFETANAKFNKQDVAKEAIASGSPLKDFDGNGTNDISSTNRQNDTATSSTASLMTSIAYNKSSSFFDNLSSEARDREDGIRRGRRGEEEKKNMETFGQGSVDGGYRGGYRGRGRGRGYRGRGPYGRGYGGRGRGHIRGGRDSPNTSGIPTQTL</sequence>
<evidence type="ECO:0000313" key="1">
    <source>
        <dbReference type="EMBL" id="KAI2381440.1"/>
    </source>
</evidence>
<name>A0ACB8UPA3_9EURO</name>
<protein>
    <submittedName>
        <fullName evidence="1">Uncharacterized protein</fullName>
    </submittedName>
</protein>
<comment type="caution">
    <text evidence="1">The sequence shown here is derived from an EMBL/GenBank/DDBJ whole genome shotgun (WGS) entry which is preliminary data.</text>
</comment>
<reference evidence="1" key="1">
    <citation type="journal article" date="2022" name="bioRxiv">
        <title>Population genetic analysis of Ophidiomyces ophidiicola, the causative agent of snake fungal disease, indicates recent introductions to the USA.</title>
        <authorList>
            <person name="Ladner J.T."/>
            <person name="Palmer J.M."/>
            <person name="Ettinger C.L."/>
            <person name="Stajich J.E."/>
            <person name="Farrell T.M."/>
            <person name="Glorioso B.M."/>
            <person name="Lawson B."/>
            <person name="Price S.J."/>
            <person name="Stengle A.G."/>
            <person name="Grear D.A."/>
            <person name="Lorch J.M."/>
        </authorList>
    </citation>
    <scope>NUCLEOTIDE SEQUENCE</scope>
    <source>
        <strain evidence="1">NWHC 24266-5</strain>
    </source>
</reference>
<dbReference type="EMBL" id="JALBCA010000200">
    <property type="protein sequence ID" value="KAI2381440.1"/>
    <property type="molecule type" value="Genomic_DNA"/>
</dbReference>
<proteinExistence type="predicted"/>
<organism evidence="1">
    <name type="scientific">Ophidiomyces ophidiicola</name>
    <dbReference type="NCBI Taxonomy" id="1387563"/>
    <lineage>
        <taxon>Eukaryota</taxon>
        <taxon>Fungi</taxon>
        <taxon>Dikarya</taxon>
        <taxon>Ascomycota</taxon>
        <taxon>Pezizomycotina</taxon>
        <taxon>Eurotiomycetes</taxon>
        <taxon>Eurotiomycetidae</taxon>
        <taxon>Onygenales</taxon>
        <taxon>Onygenaceae</taxon>
        <taxon>Ophidiomyces</taxon>
    </lineage>
</organism>
<gene>
    <name evidence="1" type="ORF">LOY88_006740</name>
</gene>